<sequence length="208" mass="24358">MKIKVNLIENKVFLPVQIISKIDVALKFNNYYTREYLSLIKMICDEYHITRINNISPLTLYLFNKEYNIMLGDIEQSKLNLYENNHYSIEVHESTSIFRAIMDDNVGKIIFLAEQKEFDKNIAITSDFYPVRDYDFLSNPQLSTYNLLEICCYYGAVDCFKFLRTKFHLPITIDCLKFSFLSGVPDILNECLKECQPVLLYGVCNCIT</sequence>
<dbReference type="InterPro" id="IPR020683">
    <property type="entry name" value="DUF3447"/>
</dbReference>
<gene>
    <name evidence="2" type="ORF">TVAG_084170</name>
</gene>
<protein>
    <recommendedName>
        <fullName evidence="1">DUF3447 domain-containing protein</fullName>
    </recommendedName>
</protein>
<dbReference type="EMBL" id="DS114112">
    <property type="protein sequence ID" value="EAX90391.1"/>
    <property type="molecule type" value="Genomic_DNA"/>
</dbReference>
<accession>A2FXG9</accession>
<dbReference type="OrthoDB" id="341259at2759"/>
<keyword evidence="3" id="KW-1185">Reference proteome</keyword>
<evidence type="ECO:0000259" key="1">
    <source>
        <dbReference type="Pfam" id="PF11929"/>
    </source>
</evidence>
<reference evidence="2" key="2">
    <citation type="journal article" date="2007" name="Science">
        <title>Draft genome sequence of the sexually transmitted pathogen Trichomonas vaginalis.</title>
        <authorList>
            <person name="Carlton J.M."/>
            <person name="Hirt R.P."/>
            <person name="Silva J.C."/>
            <person name="Delcher A.L."/>
            <person name="Schatz M."/>
            <person name="Zhao Q."/>
            <person name="Wortman J.R."/>
            <person name="Bidwell S.L."/>
            <person name="Alsmark U.C.M."/>
            <person name="Besteiro S."/>
            <person name="Sicheritz-Ponten T."/>
            <person name="Noel C.J."/>
            <person name="Dacks J.B."/>
            <person name="Foster P.G."/>
            <person name="Simillion C."/>
            <person name="Van de Peer Y."/>
            <person name="Miranda-Saavedra D."/>
            <person name="Barton G.J."/>
            <person name="Westrop G.D."/>
            <person name="Mueller S."/>
            <person name="Dessi D."/>
            <person name="Fiori P.L."/>
            <person name="Ren Q."/>
            <person name="Paulsen I."/>
            <person name="Zhang H."/>
            <person name="Bastida-Corcuera F.D."/>
            <person name="Simoes-Barbosa A."/>
            <person name="Brown M.T."/>
            <person name="Hayes R.D."/>
            <person name="Mukherjee M."/>
            <person name="Okumura C.Y."/>
            <person name="Schneider R."/>
            <person name="Smith A.J."/>
            <person name="Vanacova S."/>
            <person name="Villalvazo M."/>
            <person name="Haas B.J."/>
            <person name="Pertea M."/>
            <person name="Feldblyum T.V."/>
            <person name="Utterback T.R."/>
            <person name="Shu C.L."/>
            <person name="Osoegawa K."/>
            <person name="de Jong P.J."/>
            <person name="Hrdy I."/>
            <person name="Horvathova L."/>
            <person name="Zubacova Z."/>
            <person name="Dolezal P."/>
            <person name="Malik S.B."/>
            <person name="Logsdon J.M. Jr."/>
            <person name="Henze K."/>
            <person name="Gupta A."/>
            <person name="Wang C.C."/>
            <person name="Dunne R.L."/>
            <person name="Upcroft J.A."/>
            <person name="Upcroft P."/>
            <person name="White O."/>
            <person name="Salzberg S.L."/>
            <person name="Tang P."/>
            <person name="Chiu C.-H."/>
            <person name="Lee Y.-S."/>
            <person name="Embley T.M."/>
            <person name="Coombs G.H."/>
            <person name="Mottram J.C."/>
            <person name="Tachezy J."/>
            <person name="Fraser-Liggett C.M."/>
            <person name="Johnson P.J."/>
        </authorList>
    </citation>
    <scope>NUCLEOTIDE SEQUENCE [LARGE SCALE GENOMIC DNA]</scope>
    <source>
        <strain evidence="2">G3</strain>
    </source>
</reference>
<name>A2FXG9_TRIV3</name>
<dbReference type="Pfam" id="PF11929">
    <property type="entry name" value="DUF3447"/>
    <property type="match status" value="1"/>
</dbReference>
<reference evidence="2" key="1">
    <citation type="submission" date="2006-10" db="EMBL/GenBank/DDBJ databases">
        <authorList>
            <person name="Amadeo P."/>
            <person name="Zhao Q."/>
            <person name="Wortman J."/>
            <person name="Fraser-Liggett C."/>
            <person name="Carlton J."/>
        </authorList>
    </citation>
    <scope>NUCLEOTIDE SEQUENCE</scope>
    <source>
        <strain evidence="2">G3</strain>
    </source>
</reference>
<dbReference type="VEuPathDB" id="TrichDB:TVAG_275840"/>
<dbReference type="Proteomes" id="UP000001542">
    <property type="component" value="Unassembled WGS sequence"/>
</dbReference>
<dbReference type="RefSeq" id="XP_001303321.1">
    <property type="nucleotide sequence ID" value="XM_001303320.1"/>
</dbReference>
<proteinExistence type="predicted"/>
<feature type="domain" description="DUF3447" evidence="1">
    <location>
        <begin position="167"/>
        <end position="197"/>
    </location>
</feature>
<dbReference type="InParanoid" id="A2FXG9"/>
<evidence type="ECO:0000313" key="2">
    <source>
        <dbReference type="EMBL" id="EAX90391.1"/>
    </source>
</evidence>
<dbReference type="KEGG" id="tva:4748076"/>
<organism evidence="2 3">
    <name type="scientific">Trichomonas vaginalis (strain ATCC PRA-98 / G3)</name>
    <dbReference type="NCBI Taxonomy" id="412133"/>
    <lineage>
        <taxon>Eukaryota</taxon>
        <taxon>Metamonada</taxon>
        <taxon>Parabasalia</taxon>
        <taxon>Trichomonadida</taxon>
        <taxon>Trichomonadidae</taxon>
        <taxon>Trichomonas</taxon>
    </lineage>
</organism>
<dbReference type="VEuPathDB" id="TrichDB:TVAGG3_0906540"/>
<dbReference type="AlphaFoldDB" id="A2FXG9"/>
<dbReference type="PANTHER" id="PTHR24182">
    <property type="entry name" value="ANKYRIN REPEAT AND SOCS BOX CONTAINING 4"/>
    <property type="match status" value="1"/>
</dbReference>
<dbReference type="PANTHER" id="PTHR24182:SF13">
    <property type="entry name" value="LD18443P"/>
    <property type="match status" value="1"/>
</dbReference>
<evidence type="ECO:0000313" key="3">
    <source>
        <dbReference type="Proteomes" id="UP000001542"/>
    </source>
</evidence>
<dbReference type="InterPro" id="IPR036770">
    <property type="entry name" value="Ankyrin_rpt-contain_sf"/>
</dbReference>
<dbReference type="SUPFAM" id="SSF48403">
    <property type="entry name" value="Ankyrin repeat"/>
    <property type="match status" value="1"/>
</dbReference>